<dbReference type="InterPro" id="IPR036950">
    <property type="entry name" value="PBP_transglycosylase"/>
</dbReference>
<evidence type="ECO:0000256" key="5">
    <source>
        <dbReference type="ARBA" id="ARBA00022676"/>
    </source>
</evidence>
<dbReference type="Gene3D" id="3.40.710.10">
    <property type="entry name" value="DD-peptidase/beta-lactamase superfamily"/>
    <property type="match status" value="1"/>
</dbReference>
<evidence type="ECO:0000256" key="8">
    <source>
        <dbReference type="ARBA" id="ARBA00022960"/>
    </source>
</evidence>
<dbReference type="SUPFAM" id="SSF56601">
    <property type="entry name" value="beta-lactamase/transpeptidase-like"/>
    <property type="match status" value="1"/>
</dbReference>
<keyword evidence="8" id="KW-0133">Cell shape</keyword>
<comment type="catalytic activity">
    <reaction evidence="14">
        <text>[GlcNAc-(1-&gt;4)-Mur2Ac(oyl-L-Ala-gamma-D-Glu-L-Lys-D-Ala-D-Ala)](n)-di-trans,octa-cis-undecaprenyl diphosphate + beta-D-GlcNAc-(1-&gt;4)-Mur2Ac(oyl-L-Ala-gamma-D-Glu-L-Lys-D-Ala-D-Ala)-di-trans,octa-cis-undecaprenyl diphosphate = [GlcNAc-(1-&gt;4)-Mur2Ac(oyl-L-Ala-gamma-D-Glu-L-Lys-D-Ala-D-Ala)](n+1)-di-trans,octa-cis-undecaprenyl diphosphate + di-trans,octa-cis-undecaprenyl diphosphate + H(+)</text>
        <dbReference type="Rhea" id="RHEA:23708"/>
        <dbReference type="Rhea" id="RHEA-COMP:9602"/>
        <dbReference type="Rhea" id="RHEA-COMP:9603"/>
        <dbReference type="ChEBI" id="CHEBI:15378"/>
        <dbReference type="ChEBI" id="CHEBI:58405"/>
        <dbReference type="ChEBI" id="CHEBI:60033"/>
        <dbReference type="ChEBI" id="CHEBI:78435"/>
        <dbReference type="EC" id="2.4.99.28"/>
    </reaction>
</comment>
<dbReference type="GO" id="GO:0030288">
    <property type="term" value="C:outer membrane-bounded periplasmic space"/>
    <property type="evidence" value="ECO:0007669"/>
    <property type="project" value="TreeGrafter"/>
</dbReference>
<dbReference type="SUPFAM" id="SSF53955">
    <property type="entry name" value="Lysozyme-like"/>
    <property type="match status" value="1"/>
</dbReference>
<dbReference type="InterPro" id="IPR001264">
    <property type="entry name" value="Glyco_trans_51"/>
</dbReference>
<dbReference type="GO" id="GO:0009252">
    <property type="term" value="P:peptidoglycan biosynthetic process"/>
    <property type="evidence" value="ECO:0007669"/>
    <property type="project" value="UniProtKB-KW"/>
</dbReference>
<dbReference type="AlphaFoldDB" id="A0A8J6TK58"/>
<dbReference type="EMBL" id="JACNJN010000150">
    <property type="protein sequence ID" value="MBC8336282.1"/>
    <property type="molecule type" value="Genomic_DNA"/>
</dbReference>
<keyword evidence="3" id="KW-0121">Carboxypeptidase</keyword>
<feature type="region of interest" description="Disordered" evidence="15">
    <location>
        <begin position="1"/>
        <end position="48"/>
    </location>
</feature>
<keyword evidence="5" id="KW-0328">Glycosyltransferase</keyword>
<dbReference type="Gene3D" id="1.10.3810.10">
    <property type="entry name" value="Biosynthetic peptidoglycan transglycosylase-like"/>
    <property type="match status" value="1"/>
</dbReference>
<protein>
    <submittedName>
        <fullName evidence="19">Transglycosylase domain-containing protein</fullName>
    </submittedName>
</protein>
<evidence type="ECO:0000256" key="9">
    <source>
        <dbReference type="ARBA" id="ARBA00022984"/>
    </source>
</evidence>
<evidence type="ECO:0000256" key="10">
    <source>
        <dbReference type="ARBA" id="ARBA00023136"/>
    </source>
</evidence>
<evidence type="ECO:0000256" key="2">
    <source>
        <dbReference type="ARBA" id="ARBA00022475"/>
    </source>
</evidence>
<name>A0A8J6TK58_9CHLR</name>
<keyword evidence="11" id="KW-0511">Multifunctional enzyme</keyword>
<comment type="caution">
    <text evidence="19">The sequence shown here is derived from an EMBL/GenBank/DDBJ whole genome shotgun (WGS) entry which is preliminary data.</text>
</comment>
<gene>
    <name evidence="19" type="ORF">H8E29_13530</name>
</gene>
<evidence type="ECO:0000256" key="6">
    <source>
        <dbReference type="ARBA" id="ARBA00022679"/>
    </source>
</evidence>
<organism evidence="19 20">
    <name type="scientific">Candidatus Desulfolinea nitratireducens</name>
    <dbReference type="NCBI Taxonomy" id="2841698"/>
    <lineage>
        <taxon>Bacteria</taxon>
        <taxon>Bacillati</taxon>
        <taxon>Chloroflexota</taxon>
        <taxon>Anaerolineae</taxon>
        <taxon>Anaerolineales</taxon>
        <taxon>Anaerolineales incertae sedis</taxon>
        <taxon>Candidatus Desulfolinea</taxon>
    </lineage>
</organism>
<dbReference type="PANTHER" id="PTHR32282">
    <property type="entry name" value="BINDING PROTEIN TRANSPEPTIDASE, PUTATIVE-RELATED"/>
    <property type="match status" value="1"/>
</dbReference>
<dbReference type="GO" id="GO:0071555">
    <property type="term" value="P:cell wall organization"/>
    <property type="evidence" value="ECO:0007669"/>
    <property type="project" value="UniProtKB-KW"/>
</dbReference>
<keyword evidence="7" id="KW-0378">Hydrolase</keyword>
<dbReference type="InterPro" id="IPR001460">
    <property type="entry name" value="PCN-bd_Tpept"/>
</dbReference>
<sequence>MPTPEDRDEYLRRLIASEDETQADIPAPPYPDASSEETKSSVYDSLPRRVDERDMGATRVTPAAFNPVSRPAHPAARQEKRASQGVNLRKGWGCILRSLILFIFGLIIAGLVAGSYALYQYNVIASTLPDVDDLRARASQFETTRILDSEGHILYEILDPNAGRRTYISLENISPLLVATTIATEDKEFYNHPGFDAVALVRALWQNYSSGEIVSGASTITQQLARMLLLSQEERFEQTYRRKAREIILSTEITRRYSKDEILELYLNEVNYGNLSYGIEAAAETYFNTTADKLSLAEASFLAGLPQSPSIHDIHTNREGTLLRQRDVIFLSYRLSEEKGCIAVSNSDEPVCIGALEAVHAVETIENYTFNPPNISIRYPHWVNYVRSILEEKYDAQTIYRSGFTVYTTLVPDFQDTAQQMVSSQVAALNDRNVQNGALVAIDPKTGKILAMVGSPDFDNAAISGQVNMATSPTRQPGSSIKPITYLAAFEKGWTPSTLIWDVPSEFPPSGDPNDPREPYKPVNYDERFHGAVTLRVALANSFNIPAVKALDFVGIYDDPDTEEKEGMIAMSERLGISTLSERKDYGLALTLGGGDVSLLEMTGAFAVMANEGVRIPPVAITKILDHNGELVYEYNPPPGEQALRPEHAFLISSILSDNPARTWMFGPNSYLNLPFPVAAKTGTSNDYRDNWTMGYTPNLAVGVWVGNADYTPMNQTTGLSGAAPIWSQFMQTVAPQLAEGASLGFARPEGIIDKVICSISGTEPSNSCKSGSRTEVFAADQPPLPSGMDLWRRVTLDTWTGLEASDSCDDFTKTEMVMRVDDDWARQWLDTNTGKNWLEAHDFPKNIIYAPNRECNGNDPQPILRFTNLDEGQIITANNLDILGIVTVKDNFGRWRLDYGQGEEPSEWTVMIADSGAQYETPEKLATWDLEDIPNGVISLRLTLDGDKGDATAERIVHVTLNVPTPTPTPTATPTSTETPPPTLPPTAIPTATNTLIPTATFTKTPLPTETPIPAVTP</sequence>
<dbReference type="GO" id="GO:0008360">
    <property type="term" value="P:regulation of cell shape"/>
    <property type="evidence" value="ECO:0007669"/>
    <property type="project" value="UniProtKB-KW"/>
</dbReference>
<evidence type="ECO:0000256" key="14">
    <source>
        <dbReference type="ARBA" id="ARBA00049902"/>
    </source>
</evidence>
<feature type="transmembrane region" description="Helical" evidence="16">
    <location>
        <begin position="99"/>
        <end position="119"/>
    </location>
</feature>
<keyword evidence="2" id="KW-1003">Cell membrane</keyword>
<evidence type="ECO:0000256" key="13">
    <source>
        <dbReference type="ARBA" id="ARBA00034000"/>
    </source>
</evidence>
<dbReference type="Pfam" id="PF00912">
    <property type="entry name" value="Transgly"/>
    <property type="match status" value="1"/>
</dbReference>
<dbReference type="PANTHER" id="PTHR32282:SF11">
    <property type="entry name" value="PENICILLIN-BINDING PROTEIN 1B"/>
    <property type="match status" value="1"/>
</dbReference>
<feature type="domain" description="Glycosyl transferase family 51" evidence="18">
    <location>
        <begin position="153"/>
        <end position="328"/>
    </location>
</feature>
<dbReference type="GO" id="GO:0006508">
    <property type="term" value="P:proteolysis"/>
    <property type="evidence" value="ECO:0007669"/>
    <property type="project" value="UniProtKB-KW"/>
</dbReference>
<keyword evidence="4" id="KW-0645">Protease</keyword>
<keyword evidence="10 16" id="KW-0472">Membrane</keyword>
<dbReference type="GO" id="GO:0005886">
    <property type="term" value="C:plasma membrane"/>
    <property type="evidence" value="ECO:0007669"/>
    <property type="project" value="UniProtKB-SubCell"/>
</dbReference>
<evidence type="ECO:0000256" key="16">
    <source>
        <dbReference type="SAM" id="Phobius"/>
    </source>
</evidence>
<evidence type="ECO:0000256" key="12">
    <source>
        <dbReference type="ARBA" id="ARBA00023316"/>
    </source>
</evidence>
<evidence type="ECO:0000256" key="11">
    <source>
        <dbReference type="ARBA" id="ARBA00023268"/>
    </source>
</evidence>
<dbReference type="InterPro" id="IPR050396">
    <property type="entry name" value="Glycosyltr_51/Transpeptidase"/>
</dbReference>
<comment type="subcellular location">
    <subcellularLocation>
        <location evidence="1">Cell membrane</location>
    </subcellularLocation>
</comment>
<dbReference type="Proteomes" id="UP000614469">
    <property type="component" value="Unassembled WGS sequence"/>
</dbReference>
<evidence type="ECO:0000256" key="4">
    <source>
        <dbReference type="ARBA" id="ARBA00022670"/>
    </source>
</evidence>
<evidence type="ECO:0000256" key="3">
    <source>
        <dbReference type="ARBA" id="ARBA00022645"/>
    </source>
</evidence>
<feature type="region of interest" description="Disordered" evidence="15">
    <location>
        <begin position="963"/>
        <end position="988"/>
    </location>
</feature>
<dbReference type="Pfam" id="PF00905">
    <property type="entry name" value="Transpeptidase"/>
    <property type="match status" value="1"/>
</dbReference>
<dbReference type="GO" id="GO:0008955">
    <property type="term" value="F:peptidoglycan glycosyltransferase activity"/>
    <property type="evidence" value="ECO:0007669"/>
    <property type="project" value="UniProtKB-EC"/>
</dbReference>
<evidence type="ECO:0000256" key="1">
    <source>
        <dbReference type="ARBA" id="ARBA00004236"/>
    </source>
</evidence>
<reference evidence="19 20" key="1">
    <citation type="submission" date="2020-08" db="EMBL/GenBank/DDBJ databases">
        <title>Bridging the membrane lipid divide: bacteria of the FCB group superphylum have the potential to synthesize archaeal ether lipids.</title>
        <authorList>
            <person name="Villanueva L."/>
            <person name="Von Meijenfeldt F.A.B."/>
            <person name="Westbye A.B."/>
            <person name="Yadav S."/>
            <person name="Hopmans E.C."/>
            <person name="Dutilh B.E."/>
            <person name="Sinninghe Damste J.S."/>
        </authorList>
    </citation>
    <scope>NUCLEOTIDE SEQUENCE [LARGE SCALE GENOMIC DNA]</scope>
    <source>
        <strain evidence="19">NIOZ-UU36</strain>
    </source>
</reference>
<dbReference type="InterPro" id="IPR023346">
    <property type="entry name" value="Lysozyme-like_dom_sf"/>
</dbReference>
<dbReference type="GO" id="GO:0009002">
    <property type="term" value="F:serine-type D-Ala-D-Ala carboxypeptidase activity"/>
    <property type="evidence" value="ECO:0007669"/>
    <property type="project" value="UniProtKB-EC"/>
</dbReference>
<feature type="domain" description="Penicillin-binding protein transpeptidase" evidence="17">
    <location>
        <begin position="437"/>
        <end position="732"/>
    </location>
</feature>
<proteinExistence type="predicted"/>
<evidence type="ECO:0000256" key="7">
    <source>
        <dbReference type="ARBA" id="ARBA00022801"/>
    </source>
</evidence>
<keyword evidence="16" id="KW-0812">Transmembrane</keyword>
<dbReference type="InterPro" id="IPR012338">
    <property type="entry name" value="Beta-lactam/transpept-like"/>
</dbReference>
<keyword evidence="6" id="KW-0808">Transferase</keyword>
<accession>A0A8J6TK58</accession>
<evidence type="ECO:0000256" key="15">
    <source>
        <dbReference type="SAM" id="MobiDB-lite"/>
    </source>
</evidence>
<evidence type="ECO:0000259" key="17">
    <source>
        <dbReference type="Pfam" id="PF00905"/>
    </source>
</evidence>
<keyword evidence="16" id="KW-1133">Transmembrane helix</keyword>
<keyword evidence="12" id="KW-0961">Cell wall biogenesis/degradation</keyword>
<comment type="catalytic activity">
    <reaction evidence="13">
        <text>Preferential cleavage: (Ac)2-L-Lys-D-Ala-|-D-Ala. Also transpeptidation of peptidyl-alanyl moieties that are N-acyl substituents of D-alanine.</text>
        <dbReference type="EC" id="3.4.16.4"/>
    </reaction>
</comment>
<dbReference type="GO" id="GO:0008658">
    <property type="term" value="F:penicillin binding"/>
    <property type="evidence" value="ECO:0007669"/>
    <property type="project" value="InterPro"/>
</dbReference>
<evidence type="ECO:0000313" key="20">
    <source>
        <dbReference type="Proteomes" id="UP000614469"/>
    </source>
</evidence>
<evidence type="ECO:0000259" key="18">
    <source>
        <dbReference type="Pfam" id="PF00912"/>
    </source>
</evidence>
<evidence type="ECO:0000313" key="19">
    <source>
        <dbReference type="EMBL" id="MBC8336282.1"/>
    </source>
</evidence>
<keyword evidence="9" id="KW-0573">Peptidoglycan synthesis</keyword>